<dbReference type="InterPro" id="IPR036638">
    <property type="entry name" value="HLH_DNA-bd_sf"/>
</dbReference>
<dbReference type="InterPro" id="IPR044273">
    <property type="entry name" value="PIF3-like"/>
</dbReference>
<dbReference type="Gene3D" id="4.10.280.10">
    <property type="entry name" value="Helix-loop-helix DNA-binding domain"/>
    <property type="match status" value="1"/>
</dbReference>
<proteinExistence type="predicted"/>
<organism evidence="7 8">
    <name type="scientific">Chenopodium quinoa</name>
    <name type="common">Quinoa</name>
    <dbReference type="NCBI Taxonomy" id="63459"/>
    <lineage>
        <taxon>Eukaryota</taxon>
        <taxon>Viridiplantae</taxon>
        <taxon>Streptophyta</taxon>
        <taxon>Embryophyta</taxon>
        <taxon>Tracheophyta</taxon>
        <taxon>Spermatophyta</taxon>
        <taxon>Magnoliopsida</taxon>
        <taxon>eudicotyledons</taxon>
        <taxon>Gunneridae</taxon>
        <taxon>Pentapetalae</taxon>
        <taxon>Caryophyllales</taxon>
        <taxon>Chenopodiaceae</taxon>
        <taxon>Chenopodioideae</taxon>
        <taxon>Atripliceae</taxon>
        <taxon>Chenopodium</taxon>
    </lineage>
</organism>
<keyword evidence="3" id="KW-0804">Transcription</keyword>
<evidence type="ECO:0000256" key="4">
    <source>
        <dbReference type="ARBA" id="ARBA00023242"/>
    </source>
</evidence>
<evidence type="ECO:0000256" key="1">
    <source>
        <dbReference type="ARBA" id="ARBA00004123"/>
    </source>
</evidence>
<protein>
    <recommendedName>
        <fullName evidence="6">BHLH domain-containing protein</fullName>
    </recommendedName>
</protein>
<keyword evidence="4" id="KW-0539">Nucleus</keyword>
<feature type="compositionally biased region" description="Acidic residues" evidence="5">
    <location>
        <begin position="191"/>
        <end position="201"/>
    </location>
</feature>
<name>A0A803MLJ8_CHEQI</name>
<dbReference type="InterPro" id="IPR011598">
    <property type="entry name" value="bHLH_dom"/>
</dbReference>
<dbReference type="PANTHER" id="PTHR46807:SF8">
    <property type="entry name" value="TRANSCRIPTION FACTOR PIF1-LIKE ISOFORM X2"/>
    <property type="match status" value="1"/>
</dbReference>
<dbReference type="FunFam" id="4.10.280.10:FF:000004">
    <property type="entry name" value="Basic helix-loop-helix transcription factor"/>
    <property type="match status" value="1"/>
</dbReference>
<dbReference type="PROSITE" id="PS50888">
    <property type="entry name" value="BHLH"/>
    <property type="match status" value="1"/>
</dbReference>
<evidence type="ECO:0000313" key="8">
    <source>
        <dbReference type="Proteomes" id="UP000596660"/>
    </source>
</evidence>
<dbReference type="Proteomes" id="UP000596660">
    <property type="component" value="Unplaced"/>
</dbReference>
<evidence type="ECO:0000256" key="2">
    <source>
        <dbReference type="ARBA" id="ARBA00023015"/>
    </source>
</evidence>
<reference evidence="7" key="2">
    <citation type="submission" date="2021-03" db="UniProtKB">
        <authorList>
            <consortium name="EnsemblPlants"/>
        </authorList>
    </citation>
    <scope>IDENTIFICATION</scope>
</reference>
<dbReference type="InterPro" id="IPR047265">
    <property type="entry name" value="PIF1-like_bHLH"/>
</dbReference>
<sequence>MAEDEMATWLHYPLEDLYSDLLGDNTQTTQLPAVATTVVRQQPQEVIHPPAAVTVVVKPPPVPPPPKPTKNFQMFSRMRGKDPEVSSSMRPELTVVDSNTTPALVTMKSLGEVSSAFPSGGEIGGSDFVLDTKGSGEVTVSSSSGGYSGGPSKAAAEDARDKGIKNEAGDRKRKRRDNDESMTPSTTAIDQDVELEGDDDDEKKHSHGSHGSKRSRAAEVHNLSERRRRDRINEKMKALQELIPRCNKSDKASMLDEAIEYLKSLQMQVQDQPVSQPGSSKPASTSKSEGQPGPSTSKSEADDDQ</sequence>
<dbReference type="GO" id="GO:0005634">
    <property type="term" value="C:nucleus"/>
    <property type="evidence" value="ECO:0007669"/>
    <property type="project" value="UniProtKB-SubCell"/>
</dbReference>
<evidence type="ECO:0000256" key="3">
    <source>
        <dbReference type="ARBA" id="ARBA00023163"/>
    </source>
</evidence>
<dbReference type="SMR" id="A0A803MLJ8"/>
<dbReference type="SUPFAM" id="SSF47459">
    <property type="entry name" value="HLH, helix-loop-helix DNA-binding domain"/>
    <property type="match status" value="1"/>
</dbReference>
<feature type="compositionally biased region" description="Low complexity" evidence="5">
    <location>
        <begin position="135"/>
        <end position="145"/>
    </location>
</feature>
<dbReference type="AlphaFoldDB" id="A0A803MLJ8"/>
<dbReference type="EnsemblPlants" id="AUR62031810-RA">
    <property type="protein sequence ID" value="AUR62031810-RA:cds"/>
    <property type="gene ID" value="AUR62031810"/>
</dbReference>
<dbReference type="GO" id="GO:0046983">
    <property type="term" value="F:protein dimerization activity"/>
    <property type="evidence" value="ECO:0007669"/>
    <property type="project" value="InterPro"/>
</dbReference>
<dbReference type="GO" id="GO:0003700">
    <property type="term" value="F:DNA-binding transcription factor activity"/>
    <property type="evidence" value="ECO:0007669"/>
    <property type="project" value="InterPro"/>
</dbReference>
<feature type="compositionally biased region" description="Basic residues" evidence="5">
    <location>
        <begin position="205"/>
        <end position="215"/>
    </location>
</feature>
<dbReference type="GO" id="GO:0010017">
    <property type="term" value="P:red or far-red light signaling pathway"/>
    <property type="evidence" value="ECO:0007669"/>
    <property type="project" value="UniProtKB-ARBA"/>
</dbReference>
<evidence type="ECO:0000256" key="5">
    <source>
        <dbReference type="SAM" id="MobiDB-lite"/>
    </source>
</evidence>
<keyword evidence="8" id="KW-1185">Reference proteome</keyword>
<keyword evidence="2" id="KW-0805">Transcription regulation</keyword>
<feature type="compositionally biased region" description="Basic and acidic residues" evidence="5">
    <location>
        <begin position="155"/>
        <end position="170"/>
    </location>
</feature>
<reference evidence="7" key="1">
    <citation type="journal article" date="2017" name="Nature">
        <title>The genome of Chenopodium quinoa.</title>
        <authorList>
            <person name="Jarvis D.E."/>
            <person name="Ho Y.S."/>
            <person name="Lightfoot D.J."/>
            <person name="Schmoeckel S.M."/>
            <person name="Li B."/>
            <person name="Borm T.J.A."/>
            <person name="Ohyanagi H."/>
            <person name="Mineta K."/>
            <person name="Michell C.T."/>
            <person name="Saber N."/>
            <person name="Kharbatia N.M."/>
            <person name="Rupper R.R."/>
            <person name="Sharp A.R."/>
            <person name="Dally N."/>
            <person name="Boughton B.A."/>
            <person name="Woo Y.H."/>
            <person name="Gao G."/>
            <person name="Schijlen E.G.W.M."/>
            <person name="Guo X."/>
            <person name="Momin A.A."/>
            <person name="Negrao S."/>
            <person name="Al-Babili S."/>
            <person name="Gehring C."/>
            <person name="Roessner U."/>
            <person name="Jung C."/>
            <person name="Murphy K."/>
            <person name="Arold S.T."/>
            <person name="Gojobori T."/>
            <person name="van der Linden C.G."/>
            <person name="van Loo E.N."/>
            <person name="Jellen E.N."/>
            <person name="Maughan P.J."/>
            <person name="Tester M."/>
        </authorList>
    </citation>
    <scope>NUCLEOTIDE SEQUENCE [LARGE SCALE GENOMIC DNA]</scope>
    <source>
        <strain evidence="7">cv. PI 614886</strain>
    </source>
</reference>
<dbReference type="CDD" id="cd11445">
    <property type="entry name" value="bHLH_AtPIF_like"/>
    <property type="match status" value="1"/>
</dbReference>
<dbReference type="Pfam" id="PF00010">
    <property type="entry name" value="HLH"/>
    <property type="match status" value="1"/>
</dbReference>
<comment type="subcellular location">
    <subcellularLocation>
        <location evidence="1">Nucleus</location>
    </subcellularLocation>
</comment>
<feature type="region of interest" description="Disordered" evidence="5">
    <location>
        <begin position="135"/>
        <end position="233"/>
    </location>
</feature>
<dbReference type="PANTHER" id="PTHR46807">
    <property type="entry name" value="TRANSCRIPTION FACTOR PIF3"/>
    <property type="match status" value="1"/>
</dbReference>
<dbReference type="SMART" id="SM00353">
    <property type="entry name" value="HLH"/>
    <property type="match status" value="1"/>
</dbReference>
<feature type="domain" description="BHLH" evidence="6">
    <location>
        <begin position="216"/>
        <end position="265"/>
    </location>
</feature>
<accession>A0A803MLJ8</accession>
<feature type="compositionally biased region" description="Polar residues" evidence="5">
    <location>
        <begin position="266"/>
        <end position="298"/>
    </location>
</feature>
<evidence type="ECO:0000259" key="6">
    <source>
        <dbReference type="PROSITE" id="PS50888"/>
    </source>
</evidence>
<feature type="region of interest" description="Disordered" evidence="5">
    <location>
        <begin position="266"/>
        <end position="305"/>
    </location>
</feature>
<evidence type="ECO:0000313" key="7">
    <source>
        <dbReference type="EnsemblPlants" id="AUR62031810-RA:cds"/>
    </source>
</evidence>
<feature type="compositionally biased region" description="Basic and acidic residues" evidence="5">
    <location>
        <begin position="216"/>
        <end position="233"/>
    </location>
</feature>
<dbReference type="Gramene" id="AUR62031810-RA">
    <property type="protein sequence ID" value="AUR62031810-RA:cds"/>
    <property type="gene ID" value="AUR62031810"/>
</dbReference>